<name>A0ABW9KMK2_9BACT</name>
<dbReference type="Gene3D" id="3.40.50.1820">
    <property type="entry name" value="alpha/beta hydrolase"/>
    <property type="match status" value="1"/>
</dbReference>
<evidence type="ECO:0000313" key="3">
    <source>
        <dbReference type="Proteomes" id="UP001634747"/>
    </source>
</evidence>
<sequence length="316" mass="33483">MTMLPVSALYAPVEDRRRYSKARCVREGVLCLLVLSAALLLACKAHAAGFVPTRFTVVDAGTAGKPEVVLIPGLSSSRAVWDGEAKLLAPNYRLHLLQIDGFAGQAAGPNASGPILQPVVAELHAYLAGSGMHPVVIGHSMGGLIGLLLAEQYPADVKKLVIVDALPAAAAMLGPGATPATVGPQIEALKQQMTSMPADQYAAMQPMMAARLVKNVDAQKLVAASAASSDRTVAVNAMAEDLMTDATADLPKVTAPTLLLYPYEAGVQKPDQVDTLYKNAYSTLPHLTLKRVDDSRHFIQYDQPTAFDEAVESFLR</sequence>
<evidence type="ECO:0000313" key="2">
    <source>
        <dbReference type="EMBL" id="MFN2977037.1"/>
    </source>
</evidence>
<dbReference type="Pfam" id="PF12697">
    <property type="entry name" value="Abhydrolase_6"/>
    <property type="match status" value="1"/>
</dbReference>
<dbReference type="PANTHER" id="PTHR43798:SF33">
    <property type="entry name" value="HYDROLASE, PUTATIVE (AFU_ORTHOLOGUE AFUA_2G14860)-RELATED"/>
    <property type="match status" value="1"/>
</dbReference>
<dbReference type="InterPro" id="IPR029058">
    <property type="entry name" value="AB_hydrolase_fold"/>
</dbReference>
<dbReference type="SUPFAM" id="SSF53474">
    <property type="entry name" value="alpha/beta-Hydrolases"/>
    <property type="match status" value="1"/>
</dbReference>
<protein>
    <submittedName>
        <fullName evidence="2">Alpha/beta fold hydrolase</fullName>
    </submittedName>
</protein>
<proteinExistence type="predicted"/>
<dbReference type="PANTHER" id="PTHR43798">
    <property type="entry name" value="MONOACYLGLYCEROL LIPASE"/>
    <property type="match status" value="1"/>
</dbReference>
<accession>A0ABW9KMK2</accession>
<evidence type="ECO:0000259" key="1">
    <source>
        <dbReference type="Pfam" id="PF12697"/>
    </source>
</evidence>
<feature type="domain" description="AB hydrolase-1" evidence="1">
    <location>
        <begin position="68"/>
        <end position="308"/>
    </location>
</feature>
<comment type="caution">
    <text evidence="2">The sequence shown here is derived from an EMBL/GenBank/DDBJ whole genome shotgun (WGS) entry which is preliminary data.</text>
</comment>
<gene>
    <name evidence="2" type="ORF">ACK2TP_14795</name>
</gene>
<dbReference type="EMBL" id="JBJYXY010000001">
    <property type="protein sequence ID" value="MFN2977037.1"/>
    <property type="molecule type" value="Genomic_DNA"/>
</dbReference>
<keyword evidence="2" id="KW-0378">Hydrolase</keyword>
<keyword evidence="3" id="KW-1185">Reference proteome</keyword>
<organism evidence="2 3">
    <name type="scientific">Terriglobus aquaticus</name>
    <dbReference type="NCBI Taxonomy" id="940139"/>
    <lineage>
        <taxon>Bacteria</taxon>
        <taxon>Pseudomonadati</taxon>
        <taxon>Acidobacteriota</taxon>
        <taxon>Terriglobia</taxon>
        <taxon>Terriglobales</taxon>
        <taxon>Acidobacteriaceae</taxon>
        <taxon>Terriglobus</taxon>
    </lineage>
</organism>
<dbReference type="RefSeq" id="WP_263414787.1">
    <property type="nucleotide sequence ID" value="NZ_BAABBH010000001.1"/>
</dbReference>
<reference evidence="2 3" key="1">
    <citation type="submission" date="2024-12" db="EMBL/GenBank/DDBJ databases">
        <authorList>
            <person name="Lee Y."/>
        </authorList>
    </citation>
    <scope>NUCLEOTIDE SEQUENCE [LARGE SCALE GENOMIC DNA]</scope>
    <source>
        <strain evidence="2 3">03SUJ4</strain>
    </source>
</reference>
<dbReference type="InterPro" id="IPR000073">
    <property type="entry name" value="AB_hydrolase_1"/>
</dbReference>
<dbReference type="GO" id="GO:0016787">
    <property type="term" value="F:hydrolase activity"/>
    <property type="evidence" value="ECO:0007669"/>
    <property type="project" value="UniProtKB-KW"/>
</dbReference>
<dbReference type="Proteomes" id="UP001634747">
    <property type="component" value="Unassembled WGS sequence"/>
</dbReference>
<dbReference type="InterPro" id="IPR050266">
    <property type="entry name" value="AB_hydrolase_sf"/>
</dbReference>